<dbReference type="EMBL" id="LXQD01000315">
    <property type="protein sequence ID" value="RCJ25168.1"/>
    <property type="molecule type" value="Genomic_DNA"/>
</dbReference>
<dbReference type="AlphaFoldDB" id="A0A367QLW0"/>
<organism evidence="1 2">
    <name type="scientific">Nostoc minutum NIES-26</name>
    <dbReference type="NCBI Taxonomy" id="1844469"/>
    <lineage>
        <taxon>Bacteria</taxon>
        <taxon>Bacillati</taxon>
        <taxon>Cyanobacteriota</taxon>
        <taxon>Cyanophyceae</taxon>
        <taxon>Nostocales</taxon>
        <taxon>Nostocaceae</taxon>
        <taxon>Nostoc</taxon>
    </lineage>
</organism>
<reference evidence="1" key="1">
    <citation type="submission" date="2016-04" db="EMBL/GenBank/DDBJ databases">
        <authorList>
            <person name="Tabuchi Yagui T.R."/>
        </authorList>
    </citation>
    <scope>NUCLEOTIDE SEQUENCE [LARGE SCALE GENOMIC DNA]</scope>
    <source>
        <strain evidence="1">NIES-26</strain>
    </source>
</reference>
<accession>A0A367QLW0</accession>
<proteinExistence type="predicted"/>
<sequence>MRSQHEPQVFSAVIKHSQMEGEFLHEMSNTYLINKTSLKDITWENLCIPEMLIYGMRIIGFPSLQKETYENWISINNQTYLLTPFITNPQVTLISEEEFDKLGDKSGYRWSIFYTLSRPGFSQDLSQALIQITAHCPAGPPQYGSLLYLESTGEQWEVKSSYGLYNQ</sequence>
<evidence type="ECO:0000313" key="1">
    <source>
        <dbReference type="EMBL" id="RCJ25168.1"/>
    </source>
</evidence>
<comment type="caution">
    <text evidence="1">The sequence shown here is derived from an EMBL/GenBank/DDBJ whole genome shotgun (WGS) entry which is preliminary data.</text>
</comment>
<dbReference type="Proteomes" id="UP000252107">
    <property type="component" value="Unassembled WGS sequence"/>
</dbReference>
<name>A0A367QLW0_9NOSO</name>
<evidence type="ECO:0000313" key="2">
    <source>
        <dbReference type="Proteomes" id="UP000252107"/>
    </source>
</evidence>
<gene>
    <name evidence="1" type="ORF">A6770_27900</name>
</gene>
<protein>
    <submittedName>
        <fullName evidence="1">Uncharacterized protein</fullName>
    </submittedName>
</protein>
<keyword evidence="2" id="KW-1185">Reference proteome</keyword>